<protein>
    <submittedName>
        <fullName evidence="1">Uncharacterized protein</fullName>
    </submittedName>
</protein>
<sequence length="97" mass="10531">MSKFTASVSVPLANVSLASVPQLRPAERASALVSAMNTDKKLNNIIRSLPANVEGRPEMRIWHVKPHLSAYGGRVVQRKQTGAYPAVGLSSTLFFLQ</sequence>
<reference evidence="1 2" key="1">
    <citation type="journal article" date="2016" name="Sci. Rep.">
        <title>Penicillium arizonense, a new, genome sequenced fungal species, reveals a high chemical diversity in secreted metabolites.</title>
        <authorList>
            <person name="Grijseels S."/>
            <person name="Nielsen J.C."/>
            <person name="Randelovic M."/>
            <person name="Nielsen J."/>
            <person name="Nielsen K.F."/>
            <person name="Workman M."/>
            <person name="Frisvad J.C."/>
        </authorList>
    </citation>
    <scope>NUCLEOTIDE SEQUENCE [LARGE SCALE GENOMIC DNA]</scope>
    <source>
        <strain evidence="1 2">CBS 141311</strain>
    </source>
</reference>
<evidence type="ECO:0000313" key="1">
    <source>
        <dbReference type="EMBL" id="OGE47937.1"/>
    </source>
</evidence>
<proteinExistence type="predicted"/>
<name>A0A1F5L4D0_PENAI</name>
<accession>A0A1F5L4D0</accession>
<dbReference type="GeneID" id="34581463"/>
<evidence type="ECO:0000313" key="2">
    <source>
        <dbReference type="Proteomes" id="UP000177622"/>
    </source>
</evidence>
<dbReference type="Proteomes" id="UP000177622">
    <property type="component" value="Unassembled WGS sequence"/>
</dbReference>
<gene>
    <name evidence="1" type="ORF">PENARI_c034G08066</name>
</gene>
<comment type="caution">
    <text evidence="1">The sequence shown here is derived from an EMBL/GenBank/DDBJ whole genome shotgun (WGS) entry which is preliminary data.</text>
</comment>
<dbReference type="EMBL" id="LXJU01000034">
    <property type="protein sequence ID" value="OGE47937.1"/>
    <property type="molecule type" value="Genomic_DNA"/>
</dbReference>
<keyword evidence="2" id="KW-1185">Reference proteome</keyword>
<dbReference type="AlphaFoldDB" id="A0A1F5L4D0"/>
<organism evidence="1 2">
    <name type="scientific">Penicillium arizonense</name>
    <dbReference type="NCBI Taxonomy" id="1835702"/>
    <lineage>
        <taxon>Eukaryota</taxon>
        <taxon>Fungi</taxon>
        <taxon>Dikarya</taxon>
        <taxon>Ascomycota</taxon>
        <taxon>Pezizomycotina</taxon>
        <taxon>Eurotiomycetes</taxon>
        <taxon>Eurotiomycetidae</taxon>
        <taxon>Eurotiales</taxon>
        <taxon>Aspergillaceae</taxon>
        <taxon>Penicillium</taxon>
    </lineage>
</organism>
<dbReference type="RefSeq" id="XP_022483394.1">
    <property type="nucleotide sequence ID" value="XM_022636729.1"/>
</dbReference>